<dbReference type="Proteomes" id="UP000277191">
    <property type="component" value="Chromosome 1"/>
</dbReference>
<protein>
    <submittedName>
        <fullName evidence="1">Uncharacterized protein</fullName>
    </submittedName>
</protein>
<accession>A0A3S9N5X6</accession>
<dbReference type="EMBL" id="CP034545">
    <property type="protein sequence ID" value="AZQ51092.1"/>
    <property type="molecule type" value="Genomic_DNA"/>
</dbReference>
<gene>
    <name evidence="1" type="ORF">D5R55_08800</name>
</gene>
<sequence length="115" mass="12996">MNVNVSRVKLVSVVSELQKKGVWSFSVPVEYRDDKIVDFREAIEIAEEYAKSIGCLVTGASPRSEFAPLFWVFDIASEEGGADKVGGVVMVDKLDGHVWTKAEYEEYMYDYNNVF</sequence>
<name>A0A3S9N5X6_9BURK</name>
<organism evidence="1 2">
    <name type="scientific">Burkholderia cenocepacia</name>
    <dbReference type="NCBI Taxonomy" id="95486"/>
    <lineage>
        <taxon>Bacteria</taxon>
        <taxon>Pseudomonadati</taxon>
        <taxon>Pseudomonadota</taxon>
        <taxon>Betaproteobacteria</taxon>
        <taxon>Burkholderiales</taxon>
        <taxon>Burkholderiaceae</taxon>
        <taxon>Burkholderia</taxon>
        <taxon>Burkholderia cepacia complex</taxon>
    </lineage>
</organism>
<dbReference type="AlphaFoldDB" id="A0A3S9N5X6"/>
<evidence type="ECO:0000313" key="1">
    <source>
        <dbReference type="EMBL" id="AZQ51092.1"/>
    </source>
</evidence>
<proteinExistence type="predicted"/>
<evidence type="ECO:0000313" key="2">
    <source>
        <dbReference type="Proteomes" id="UP000277191"/>
    </source>
</evidence>
<dbReference type="RefSeq" id="WP_126361342.1">
    <property type="nucleotide sequence ID" value="NZ_CP034545.1"/>
</dbReference>
<reference evidence="1 2" key="1">
    <citation type="submission" date="2018-12" db="EMBL/GenBank/DDBJ databases">
        <title>Cadmium resistance mechanism in endophytic bacteria Burkholderia cenocepacia YG-3.</title>
        <authorList>
            <person name="Zhang X."/>
            <person name="Wang X."/>
            <person name="Zhu Y."/>
        </authorList>
    </citation>
    <scope>NUCLEOTIDE SEQUENCE [LARGE SCALE GENOMIC DNA]</scope>
    <source>
        <strain evidence="1 2">YG-3</strain>
    </source>
</reference>